<comment type="catalytic activity">
    <reaction evidence="20">
        <text>L-lysyl-glycine(out) = L-lysyl-glycine(in)</text>
        <dbReference type="Rhea" id="RHEA:79407"/>
        <dbReference type="ChEBI" id="CHEBI:191202"/>
    </reaction>
</comment>
<evidence type="ECO:0000256" key="19">
    <source>
        <dbReference type="ARBA" id="ARBA00044919"/>
    </source>
</evidence>
<proteinExistence type="inferred from homology"/>
<evidence type="ECO:0000259" key="26">
    <source>
        <dbReference type="PROSITE" id="PS50850"/>
    </source>
</evidence>
<feature type="transmembrane region" description="Helical" evidence="25">
    <location>
        <begin position="135"/>
        <end position="155"/>
    </location>
</feature>
<evidence type="ECO:0000256" key="24">
    <source>
        <dbReference type="ARBA" id="ARBA00046376"/>
    </source>
</evidence>
<gene>
    <name evidence="27" type="ORF">GS429_18055</name>
</gene>
<dbReference type="InterPro" id="IPR020846">
    <property type="entry name" value="MFS_dom"/>
</dbReference>
<dbReference type="SUPFAM" id="SSF103473">
    <property type="entry name" value="MFS general substrate transporter"/>
    <property type="match status" value="1"/>
</dbReference>
<feature type="transmembrane region" description="Helical" evidence="25">
    <location>
        <begin position="315"/>
        <end position="338"/>
    </location>
</feature>
<feature type="domain" description="Major facilitator superfamily (MFS) profile" evidence="26">
    <location>
        <begin position="8"/>
        <end position="420"/>
    </location>
</feature>
<feature type="transmembrane region" description="Helical" evidence="25">
    <location>
        <begin position="161"/>
        <end position="184"/>
    </location>
</feature>
<dbReference type="EMBL" id="WUYX01000068">
    <property type="protein sequence ID" value="MXV63930.1"/>
    <property type="molecule type" value="Genomic_DNA"/>
</dbReference>
<name>A0A6B0VQK6_9EURY</name>
<evidence type="ECO:0000256" key="8">
    <source>
        <dbReference type="ARBA" id="ARBA00044876"/>
    </source>
</evidence>
<evidence type="ECO:0000256" key="11">
    <source>
        <dbReference type="ARBA" id="ARBA00044884"/>
    </source>
</evidence>
<comment type="caution">
    <text evidence="27">The sequence shown here is derived from an EMBL/GenBank/DDBJ whole genome shotgun (WGS) entry which is preliminary data.</text>
</comment>
<evidence type="ECO:0000256" key="16">
    <source>
        <dbReference type="ARBA" id="ARBA00044900"/>
    </source>
</evidence>
<comment type="catalytic activity">
    <reaction evidence="14">
        <text>L-aspartyl-L-lysine(out) = L-aspartyl-L-lysine(in)</text>
        <dbReference type="Rhea" id="RHEA:79411"/>
        <dbReference type="ChEBI" id="CHEBI:229953"/>
    </reaction>
</comment>
<evidence type="ECO:0000256" key="12">
    <source>
        <dbReference type="ARBA" id="ARBA00044891"/>
    </source>
</evidence>
<feature type="transmembrane region" description="Helical" evidence="25">
    <location>
        <begin position="48"/>
        <end position="68"/>
    </location>
</feature>
<keyword evidence="6 25" id="KW-0472">Membrane</keyword>
<evidence type="ECO:0000256" key="13">
    <source>
        <dbReference type="ARBA" id="ARBA00044893"/>
    </source>
</evidence>
<dbReference type="GO" id="GO:0005765">
    <property type="term" value="C:lysosomal membrane"/>
    <property type="evidence" value="ECO:0007669"/>
    <property type="project" value="UniProtKB-SubCell"/>
</dbReference>
<dbReference type="PANTHER" id="PTHR23512">
    <property type="entry name" value="MAJOR FACILITATOR SUPERFAMILY DOMAIN-CONTAINING PROTEIN 1"/>
    <property type="match status" value="1"/>
</dbReference>
<evidence type="ECO:0000256" key="4">
    <source>
        <dbReference type="ARBA" id="ARBA00022692"/>
    </source>
</evidence>
<feature type="transmembrane region" description="Helical" evidence="25">
    <location>
        <begin position="80"/>
        <end position="99"/>
    </location>
</feature>
<comment type="catalytic activity">
    <reaction evidence="13">
        <text>L-alpha-aminoacyl-L-lysine(out) = L-alpha-aminoacyl-L-lysine(in)</text>
        <dbReference type="Rhea" id="RHEA:79383"/>
        <dbReference type="ChEBI" id="CHEBI:229966"/>
    </reaction>
</comment>
<dbReference type="GO" id="GO:0022857">
    <property type="term" value="F:transmembrane transporter activity"/>
    <property type="evidence" value="ECO:0007669"/>
    <property type="project" value="InterPro"/>
</dbReference>
<sequence length="437" mass="46174">MDLRKRRWILWILLALVFLLVNVYRLSSAVLADRLMAGFDVSGAQLGTLHASFFYVYALLQLPAGVLVDRIGPRRTVTAGCLLLSLGAIGFAASTGFYTGFLTRALIGVGGSVVFVSIMRFCVSWYRADEYATMSGLTVAIVGLGGILAATPLAVATDAIGWRPVIFGLGLSGLCLSAGVYLFVRDDPPEPLYEDENEKSVPSTAKRQITYRKRVARVLAHPRTWLVGTILFCTTGTVTTLLGLWGVPFVVQTYDVSVTTASQYTLLGSVGLLVGPPAIGWLSDRLGRRTELLVAGSGAYILAFLVLASPGRQPLALVAVAYFSIGLLTGAFTLGYPVIKEQFSVQTSGLSTATVNCAGFTGAAAFPTLMGAALDAYWTGETVGGTRVYTDVGYQIAFAIAAVAALVALLCSVILHRTSDGGNPEPTRSSPAGSESE</sequence>
<comment type="function">
    <text evidence="23">Lysosomal dipeptide uniporter that selectively exports lysine, arginine or histidine-containing dipeptides with a net positive charge from the lysosome lumen into the cytosol. Could play a role in a specific type of protein O-glycosylation indirectly regulating macrophages migration and tissue invasion. Also essential for liver homeostasis.</text>
</comment>
<evidence type="ECO:0000256" key="23">
    <source>
        <dbReference type="ARBA" id="ARBA00045709"/>
    </source>
</evidence>
<evidence type="ECO:0000256" key="14">
    <source>
        <dbReference type="ARBA" id="ARBA00044898"/>
    </source>
</evidence>
<dbReference type="PROSITE" id="PS00216">
    <property type="entry name" value="SUGAR_TRANSPORT_1"/>
    <property type="match status" value="1"/>
</dbReference>
<feature type="transmembrane region" description="Helical" evidence="25">
    <location>
        <begin position="350"/>
        <end position="374"/>
    </location>
</feature>
<feature type="transmembrane region" description="Helical" evidence="25">
    <location>
        <begin position="290"/>
        <end position="309"/>
    </location>
</feature>
<feature type="transmembrane region" description="Helical" evidence="25">
    <location>
        <begin position="394"/>
        <end position="415"/>
    </location>
</feature>
<dbReference type="InterPro" id="IPR036259">
    <property type="entry name" value="MFS_trans_sf"/>
</dbReference>
<comment type="catalytic activity">
    <reaction evidence="11">
        <text>L-alpha-aminoacyl-L-histidine(out) = L-alpha-aminoacyl-L-histidine(in)</text>
        <dbReference type="Rhea" id="RHEA:79375"/>
        <dbReference type="ChEBI" id="CHEBI:229967"/>
    </reaction>
</comment>
<comment type="catalytic activity">
    <reaction evidence="18">
        <text>L-histidyl-L-alpha-amino acid(out) = L-histidyl-L-alpha-amino acid(in)</text>
        <dbReference type="Rhea" id="RHEA:79379"/>
        <dbReference type="ChEBI" id="CHEBI:229964"/>
    </reaction>
</comment>
<keyword evidence="3" id="KW-0813">Transport</keyword>
<evidence type="ECO:0000256" key="2">
    <source>
        <dbReference type="ARBA" id="ARBA00008335"/>
    </source>
</evidence>
<dbReference type="Gene3D" id="1.20.1250.20">
    <property type="entry name" value="MFS general substrate transporter like domains"/>
    <property type="match status" value="2"/>
</dbReference>
<comment type="catalytic activity">
    <reaction evidence="17">
        <text>L-arginyl-glycine(out) = L-arginyl-glycine(in)</text>
        <dbReference type="Rhea" id="RHEA:79391"/>
        <dbReference type="ChEBI" id="CHEBI:229955"/>
    </reaction>
</comment>
<evidence type="ECO:0000256" key="1">
    <source>
        <dbReference type="ARBA" id="ARBA00004155"/>
    </source>
</evidence>
<evidence type="ECO:0000256" key="10">
    <source>
        <dbReference type="ARBA" id="ARBA00044881"/>
    </source>
</evidence>
<evidence type="ECO:0000256" key="5">
    <source>
        <dbReference type="ARBA" id="ARBA00022989"/>
    </source>
</evidence>
<dbReference type="PANTHER" id="PTHR23512:SF3">
    <property type="entry name" value="MAJOR FACILITATOR SUPERFAMILY DOMAIN-CONTAINING PROTEIN 1"/>
    <property type="match status" value="1"/>
</dbReference>
<comment type="similarity">
    <text evidence="2">Belongs to the major facilitator superfamily.</text>
</comment>
<keyword evidence="4 25" id="KW-0812">Transmembrane</keyword>
<comment type="catalytic activity">
    <reaction evidence="9">
        <text>L-histidyl-glycine(out) = L-histidyl-glycine(in)</text>
        <dbReference type="Rhea" id="RHEA:79395"/>
        <dbReference type="ChEBI" id="CHEBI:229957"/>
    </reaction>
</comment>
<comment type="subunit">
    <text evidence="24">Homodimer. Interacts with lysosomal protein GLMP (via lumenal domain); the interaction starts while both proteins are still in the endoplasmic reticulum and is required for stabilization of MFSD1 in lysosomes but has no direct effect on its targeting to lysosomes or transporter activity.</text>
</comment>
<comment type="catalytic activity">
    <reaction evidence="19">
        <text>L-alanyl-L-lysine(out) = L-alanyl-L-lysine(in)</text>
        <dbReference type="Rhea" id="RHEA:79415"/>
        <dbReference type="ChEBI" id="CHEBI:192470"/>
    </reaction>
</comment>
<keyword evidence="7" id="KW-0458">Lysosome</keyword>
<dbReference type="Proteomes" id="UP000434101">
    <property type="component" value="Unassembled WGS sequence"/>
</dbReference>
<dbReference type="CDD" id="cd06174">
    <property type="entry name" value="MFS"/>
    <property type="match status" value="1"/>
</dbReference>
<evidence type="ECO:0000256" key="9">
    <source>
        <dbReference type="ARBA" id="ARBA00044878"/>
    </source>
</evidence>
<accession>A0A6B0VQK6</accession>
<comment type="catalytic activity">
    <reaction evidence="10">
        <text>L-alpha-aminoacyl-L-arginine(out) = L-alpha-aminoacyl-L-arginine(in)</text>
        <dbReference type="Rhea" id="RHEA:79367"/>
        <dbReference type="ChEBI" id="CHEBI:229968"/>
    </reaction>
</comment>
<dbReference type="InterPro" id="IPR052187">
    <property type="entry name" value="MFSD1"/>
</dbReference>
<evidence type="ECO:0000256" key="20">
    <source>
        <dbReference type="ARBA" id="ARBA00044924"/>
    </source>
</evidence>
<evidence type="ECO:0000256" key="15">
    <source>
        <dbReference type="ARBA" id="ARBA00044899"/>
    </source>
</evidence>
<keyword evidence="28" id="KW-1185">Reference proteome</keyword>
<dbReference type="AlphaFoldDB" id="A0A6B0VQK6"/>
<evidence type="ECO:0000256" key="21">
    <source>
        <dbReference type="ARBA" id="ARBA00044985"/>
    </source>
</evidence>
<evidence type="ECO:0000256" key="17">
    <source>
        <dbReference type="ARBA" id="ARBA00044903"/>
    </source>
</evidence>
<feature type="transmembrane region" description="Helical" evidence="25">
    <location>
        <begin position="105"/>
        <end position="123"/>
    </location>
</feature>
<comment type="catalytic activity">
    <reaction evidence="16">
        <text>L-lysyl-L-lysine(out) = L-lysyl-L-lysine(in)</text>
        <dbReference type="Rhea" id="RHEA:79403"/>
        <dbReference type="ChEBI" id="CHEBI:229956"/>
    </reaction>
</comment>
<comment type="catalytic activity">
    <reaction evidence="8">
        <text>L-lysyl-L-alanine(out) = L-lysyl-L-alanine(in)</text>
        <dbReference type="Rhea" id="RHEA:79399"/>
        <dbReference type="ChEBI" id="CHEBI:229954"/>
    </reaction>
</comment>
<dbReference type="Pfam" id="PF07690">
    <property type="entry name" value="MFS_1"/>
    <property type="match status" value="1"/>
</dbReference>
<evidence type="ECO:0000256" key="22">
    <source>
        <dbReference type="ARBA" id="ARBA00045018"/>
    </source>
</evidence>
<organism evidence="27 28">
    <name type="scientific">Natronorubrum halalkaliphilum</name>
    <dbReference type="NCBI Taxonomy" id="2691917"/>
    <lineage>
        <taxon>Archaea</taxon>
        <taxon>Methanobacteriati</taxon>
        <taxon>Methanobacteriota</taxon>
        <taxon>Stenosarchaea group</taxon>
        <taxon>Halobacteria</taxon>
        <taxon>Halobacteriales</taxon>
        <taxon>Natrialbaceae</taxon>
        <taxon>Natronorubrum</taxon>
    </lineage>
</organism>
<dbReference type="PROSITE" id="PS50850">
    <property type="entry name" value="MFS"/>
    <property type="match status" value="1"/>
</dbReference>
<evidence type="ECO:0000256" key="18">
    <source>
        <dbReference type="ARBA" id="ARBA00044912"/>
    </source>
</evidence>
<dbReference type="InterPro" id="IPR011701">
    <property type="entry name" value="MFS"/>
</dbReference>
<evidence type="ECO:0000256" key="7">
    <source>
        <dbReference type="ARBA" id="ARBA00023228"/>
    </source>
</evidence>
<comment type="subcellular location">
    <subcellularLocation>
        <location evidence="1">Lysosome membrane</location>
        <topology evidence="1">Multi-pass membrane protein</topology>
    </subcellularLocation>
</comment>
<protein>
    <recommendedName>
        <fullName evidence="21">Lysosomal dipeptide transporter MFSD1</fullName>
    </recommendedName>
    <alternativeName>
        <fullName evidence="22">Major facilitator superfamily domain-containing protein 1</fullName>
    </alternativeName>
</protein>
<feature type="transmembrane region" description="Helical" evidence="25">
    <location>
        <begin position="264"/>
        <end position="283"/>
    </location>
</feature>
<evidence type="ECO:0000313" key="27">
    <source>
        <dbReference type="EMBL" id="MXV63930.1"/>
    </source>
</evidence>
<evidence type="ECO:0000256" key="25">
    <source>
        <dbReference type="SAM" id="Phobius"/>
    </source>
</evidence>
<reference evidence="27 28" key="1">
    <citation type="submission" date="2020-01" db="EMBL/GenBank/DDBJ databases">
        <title>Natronorubrum sp. JWXQ-INN 674 isolated from Inner Mongolia Autonomous Region of China.</title>
        <authorList>
            <person name="Xue Q."/>
        </authorList>
    </citation>
    <scope>NUCLEOTIDE SEQUENCE [LARGE SCALE GENOMIC DNA]</scope>
    <source>
        <strain evidence="27 28">JWXQ-INN-674</strain>
    </source>
</reference>
<keyword evidence="5 25" id="KW-1133">Transmembrane helix</keyword>
<evidence type="ECO:0000256" key="6">
    <source>
        <dbReference type="ARBA" id="ARBA00023136"/>
    </source>
</evidence>
<dbReference type="InterPro" id="IPR005829">
    <property type="entry name" value="Sugar_transporter_CS"/>
</dbReference>
<evidence type="ECO:0000256" key="3">
    <source>
        <dbReference type="ARBA" id="ARBA00022448"/>
    </source>
</evidence>
<comment type="catalytic activity">
    <reaction evidence="15">
        <text>L-arginyl-L-alpha-amino acid(out) = L-arginyl-L-alpha-amino acid(in)</text>
        <dbReference type="Rhea" id="RHEA:79371"/>
        <dbReference type="ChEBI" id="CHEBI:84315"/>
    </reaction>
</comment>
<feature type="transmembrane region" description="Helical" evidence="25">
    <location>
        <begin position="224"/>
        <end position="244"/>
    </location>
</feature>
<comment type="catalytic activity">
    <reaction evidence="12">
        <text>L-lysyl-L-alpha-amino acid(out) = L-lysyl-L-alpha-amino acid(in)</text>
        <dbReference type="Rhea" id="RHEA:79387"/>
        <dbReference type="ChEBI" id="CHEBI:229965"/>
    </reaction>
</comment>
<evidence type="ECO:0000313" key="28">
    <source>
        <dbReference type="Proteomes" id="UP000434101"/>
    </source>
</evidence>